<dbReference type="AlphaFoldDB" id="A0A7W5Z3K1"/>
<proteinExistence type="predicted"/>
<dbReference type="PANTHER" id="PTHR48228">
    <property type="entry name" value="SUCCINYL-COA--D-CITRAMALATE COA-TRANSFERASE"/>
    <property type="match status" value="1"/>
</dbReference>
<dbReference type="GO" id="GO:0008111">
    <property type="term" value="F:alpha-methylacyl-CoA racemase activity"/>
    <property type="evidence" value="ECO:0007669"/>
    <property type="project" value="UniProtKB-EC"/>
</dbReference>
<evidence type="ECO:0000313" key="2">
    <source>
        <dbReference type="EMBL" id="MBB3809398.1"/>
    </source>
</evidence>
<dbReference type="EMBL" id="JACICC010000003">
    <property type="protein sequence ID" value="MBB3809398.1"/>
    <property type="molecule type" value="Genomic_DNA"/>
</dbReference>
<dbReference type="SUPFAM" id="SSF89796">
    <property type="entry name" value="CoA-transferase family III (CaiB/BaiF)"/>
    <property type="match status" value="1"/>
</dbReference>
<organism evidence="2 3">
    <name type="scientific">Pseudochelatococcus contaminans</name>
    <dbReference type="NCBI Taxonomy" id="1538103"/>
    <lineage>
        <taxon>Bacteria</taxon>
        <taxon>Pseudomonadati</taxon>
        <taxon>Pseudomonadota</taxon>
        <taxon>Alphaproteobacteria</taxon>
        <taxon>Hyphomicrobiales</taxon>
        <taxon>Chelatococcaceae</taxon>
        <taxon>Pseudochelatococcus</taxon>
    </lineage>
</organism>
<keyword evidence="3" id="KW-1185">Reference proteome</keyword>
<dbReference type="Gene3D" id="3.40.50.10540">
    <property type="entry name" value="Crotonobetainyl-coa:carnitine coa-transferase, domain 1"/>
    <property type="match status" value="1"/>
</dbReference>
<protein>
    <submittedName>
        <fullName evidence="2">Alpha-methylacyl-CoA racemase</fullName>
        <ecNumber evidence="2">5.1.99.4</ecNumber>
    </submittedName>
</protein>
<keyword evidence="2" id="KW-0413">Isomerase</keyword>
<dbReference type="Pfam" id="PF02515">
    <property type="entry name" value="CoA_transf_3"/>
    <property type="match status" value="1"/>
</dbReference>
<feature type="region of interest" description="Disordered" evidence="1">
    <location>
        <begin position="333"/>
        <end position="357"/>
    </location>
</feature>
<evidence type="ECO:0000313" key="3">
    <source>
        <dbReference type="Proteomes" id="UP000537592"/>
    </source>
</evidence>
<dbReference type="PANTHER" id="PTHR48228:SF5">
    <property type="entry name" value="ALPHA-METHYLACYL-COA RACEMASE"/>
    <property type="match status" value="1"/>
</dbReference>
<dbReference type="InterPro" id="IPR023606">
    <property type="entry name" value="CoA-Trfase_III_dom_1_sf"/>
</dbReference>
<dbReference type="EC" id="5.1.99.4" evidence="2"/>
<accession>A0A7W5Z3K1</accession>
<reference evidence="2 3" key="1">
    <citation type="submission" date="2020-08" db="EMBL/GenBank/DDBJ databases">
        <title>Genomic Encyclopedia of Type Strains, Phase IV (KMG-IV): sequencing the most valuable type-strain genomes for metagenomic binning, comparative biology and taxonomic classification.</title>
        <authorList>
            <person name="Goeker M."/>
        </authorList>
    </citation>
    <scope>NUCLEOTIDE SEQUENCE [LARGE SCALE GENOMIC DNA]</scope>
    <source>
        <strain evidence="2 3">DSM 28760</strain>
    </source>
</reference>
<dbReference type="InterPro" id="IPR003673">
    <property type="entry name" value="CoA-Trfase_fam_III"/>
</dbReference>
<dbReference type="RefSeq" id="WP_183751462.1">
    <property type="nucleotide sequence ID" value="NZ_JACICC010000003.1"/>
</dbReference>
<evidence type="ECO:0000256" key="1">
    <source>
        <dbReference type="SAM" id="MobiDB-lite"/>
    </source>
</evidence>
<name>A0A7W5Z3K1_9HYPH</name>
<comment type="caution">
    <text evidence="2">The sequence shown here is derived from an EMBL/GenBank/DDBJ whole genome shotgun (WGS) entry which is preliminary data.</text>
</comment>
<dbReference type="InterPro" id="IPR050509">
    <property type="entry name" value="CoA-transferase_III"/>
</dbReference>
<dbReference type="Gene3D" id="3.30.1540.10">
    <property type="entry name" value="formyl-coa transferase, domain 3"/>
    <property type="match status" value="1"/>
</dbReference>
<dbReference type="InterPro" id="IPR044855">
    <property type="entry name" value="CoA-Trfase_III_dom3_sf"/>
</dbReference>
<dbReference type="Gene3D" id="3.30.60.110">
    <property type="match status" value="1"/>
</dbReference>
<gene>
    <name evidence="2" type="ORF">FHS81_001480</name>
</gene>
<sequence length="380" mass="40114">MSGPLAGVKIVEMVGLGPGPFAAMMLADLGADIVRIHPKNARQLLAFLNGPHDLLARGRPSIAIDAKSEAGKAALLDIIGAADVLIEGFRPGVMERLGLGPDVALAKNPRLVYGRMTGWGQTGRLAKTAGHDINYLSVTGALNAIGTRGGAPAIPLNLIADLGGGGMLLALGIVSALLEARQSGKGQVVDAAMVDGVASLSAMILGMRQAGLWNGGRGENQLDGGAHYYGVYECSDGKWLAVGAIEPHFYKAFLERAELPFEEFAEQENEALWPVYREKIAARIRQKTRDEWAAIYEGTDCCVTPVLDWEEAADYPHYRDRATFVEVEGVTQPAPAPRFSRTPGEIGGPPRPPGEDASTVLAGWGLDAATIARLSESGGI</sequence>
<dbReference type="Proteomes" id="UP000537592">
    <property type="component" value="Unassembled WGS sequence"/>
</dbReference>